<sequence length="163" mass="17396">MHSFCLAKTNSDTCTKADVSKDGCDGRECACCMPMSPKNRYPWMVGLAHSGATSYFCGASIITDRHILTAAHCLFYTDTKAPINVSLIMVGITDHNQYSTDDDVLGVTGLDEGGKDSCTRDSGGPSSVVENERHVLVGLTSFGVGCAQPMNPGVYARVTEFLT</sequence>
<gene>
    <name evidence="3" type="ORF">O3P69_003166</name>
</gene>
<evidence type="ECO:0000313" key="4">
    <source>
        <dbReference type="Proteomes" id="UP001487740"/>
    </source>
</evidence>
<dbReference type="InterPro" id="IPR018114">
    <property type="entry name" value="TRYPSIN_HIS"/>
</dbReference>
<dbReference type="PANTHER" id="PTHR24252:SF7">
    <property type="entry name" value="HYALIN"/>
    <property type="match status" value="1"/>
</dbReference>
<comment type="caution">
    <text evidence="3">The sequence shown here is derived from an EMBL/GenBank/DDBJ whole genome shotgun (WGS) entry which is preliminary data.</text>
</comment>
<dbReference type="PROSITE" id="PS50240">
    <property type="entry name" value="TRYPSIN_DOM"/>
    <property type="match status" value="1"/>
</dbReference>
<dbReference type="SUPFAM" id="SSF50494">
    <property type="entry name" value="Trypsin-like serine proteases"/>
    <property type="match status" value="1"/>
</dbReference>
<feature type="domain" description="Peptidase S1" evidence="2">
    <location>
        <begin position="67"/>
        <end position="163"/>
    </location>
</feature>
<dbReference type="Pfam" id="PF00089">
    <property type="entry name" value="Trypsin"/>
    <property type="match status" value="2"/>
</dbReference>
<dbReference type="GO" id="GO:0006508">
    <property type="term" value="P:proteolysis"/>
    <property type="evidence" value="ECO:0007669"/>
    <property type="project" value="InterPro"/>
</dbReference>
<dbReference type="InterPro" id="IPR043504">
    <property type="entry name" value="Peptidase_S1_PA_chymotrypsin"/>
</dbReference>
<reference evidence="3 4" key="1">
    <citation type="submission" date="2023-03" db="EMBL/GenBank/DDBJ databases">
        <title>High-quality genome of Scylla paramamosain provides insights in environmental adaptation.</title>
        <authorList>
            <person name="Zhang L."/>
        </authorList>
    </citation>
    <scope>NUCLEOTIDE SEQUENCE [LARGE SCALE GENOMIC DNA]</scope>
    <source>
        <strain evidence="3">LZ_2023a</strain>
        <tissue evidence="3">Muscle</tissue>
    </source>
</reference>
<dbReference type="AlphaFoldDB" id="A0AAW0UJE3"/>
<dbReference type="GO" id="GO:0004252">
    <property type="term" value="F:serine-type endopeptidase activity"/>
    <property type="evidence" value="ECO:0007669"/>
    <property type="project" value="InterPro"/>
</dbReference>
<dbReference type="InterPro" id="IPR009003">
    <property type="entry name" value="Peptidase_S1_PA"/>
</dbReference>
<dbReference type="Gene3D" id="2.40.10.10">
    <property type="entry name" value="Trypsin-like serine proteases"/>
    <property type="match status" value="2"/>
</dbReference>
<dbReference type="SMART" id="SM00020">
    <property type="entry name" value="Tryp_SPc"/>
    <property type="match status" value="1"/>
</dbReference>
<evidence type="ECO:0000256" key="1">
    <source>
        <dbReference type="ARBA" id="ARBA00023157"/>
    </source>
</evidence>
<protein>
    <recommendedName>
        <fullName evidence="2">Peptidase S1 domain-containing protein</fullName>
    </recommendedName>
</protein>
<organism evidence="3 4">
    <name type="scientific">Scylla paramamosain</name>
    <name type="common">Mud crab</name>
    <dbReference type="NCBI Taxonomy" id="85552"/>
    <lineage>
        <taxon>Eukaryota</taxon>
        <taxon>Metazoa</taxon>
        <taxon>Ecdysozoa</taxon>
        <taxon>Arthropoda</taxon>
        <taxon>Crustacea</taxon>
        <taxon>Multicrustacea</taxon>
        <taxon>Malacostraca</taxon>
        <taxon>Eumalacostraca</taxon>
        <taxon>Eucarida</taxon>
        <taxon>Decapoda</taxon>
        <taxon>Pleocyemata</taxon>
        <taxon>Brachyura</taxon>
        <taxon>Eubrachyura</taxon>
        <taxon>Portunoidea</taxon>
        <taxon>Portunidae</taxon>
        <taxon>Portuninae</taxon>
        <taxon>Scylla</taxon>
    </lineage>
</organism>
<accession>A0AAW0UJE3</accession>
<dbReference type="PROSITE" id="PS00134">
    <property type="entry name" value="TRYPSIN_HIS"/>
    <property type="match status" value="1"/>
</dbReference>
<keyword evidence="4" id="KW-1185">Reference proteome</keyword>
<keyword evidence="1" id="KW-1015">Disulfide bond</keyword>
<name>A0AAW0UJE3_SCYPA</name>
<evidence type="ECO:0000313" key="3">
    <source>
        <dbReference type="EMBL" id="KAK8400272.1"/>
    </source>
</evidence>
<dbReference type="InterPro" id="IPR001254">
    <property type="entry name" value="Trypsin_dom"/>
</dbReference>
<dbReference type="PANTHER" id="PTHR24252">
    <property type="entry name" value="ACROSIN-RELATED"/>
    <property type="match status" value="1"/>
</dbReference>
<proteinExistence type="predicted"/>
<dbReference type="EMBL" id="JARAKH010000010">
    <property type="protein sequence ID" value="KAK8400272.1"/>
    <property type="molecule type" value="Genomic_DNA"/>
</dbReference>
<dbReference type="Proteomes" id="UP001487740">
    <property type="component" value="Unassembled WGS sequence"/>
</dbReference>
<evidence type="ECO:0000259" key="2">
    <source>
        <dbReference type="PROSITE" id="PS50240"/>
    </source>
</evidence>